<organism evidence="2 3">
    <name type="scientific">Dermatophagoides farinae</name>
    <name type="common">American house dust mite</name>
    <dbReference type="NCBI Taxonomy" id="6954"/>
    <lineage>
        <taxon>Eukaryota</taxon>
        <taxon>Metazoa</taxon>
        <taxon>Ecdysozoa</taxon>
        <taxon>Arthropoda</taxon>
        <taxon>Chelicerata</taxon>
        <taxon>Arachnida</taxon>
        <taxon>Acari</taxon>
        <taxon>Acariformes</taxon>
        <taxon>Sarcoptiformes</taxon>
        <taxon>Astigmata</taxon>
        <taxon>Psoroptidia</taxon>
        <taxon>Analgoidea</taxon>
        <taxon>Pyroglyphidae</taxon>
        <taxon>Dermatophagoidinae</taxon>
        <taxon>Dermatophagoides</taxon>
    </lineage>
</organism>
<accession>A0A922LC24</accession>
<comment type="caution">
    <text evidence="2">The sequence shown here is derived from an EMBL/GenBank/DDBJ whole genome shotgun (WGS) entry which is preliminary data.</text>
</comment>
<feature type="transmembrane region" description="Helical" evidence="1">
    <location>
        <begin position="106"/>
        <end position="126"/>
    </location>
</feature>
<evidence type="ECO:0000256" key="1">
    <source>
        <dbReference type="SAM" id="Phobius"/>
    </source>
</evidence>
<reference evidence="2" key="1">
    <citation type="submission" date="2013-05" db="EMBL/GenBank/DDBJ databases">
        <authorList>
            <person name="Yim A.K.Y."/>
            <person name="Chan T.F."/>
            <person name="Ji K.M."/>
            <person name="Liu X.Y."/>
            <person name="Zhou J.W."/>
            <person name="Li R.Q."/>
            <person name="Yang K.Y."/>
            <person name="Li J."/>
            <person name="Li M."/>
            <person name="Law P.T.W."/>
            <person name="Wu Y.L."/>
            <person name="Cai Z.L."/>
            <person name="Qin H."/>
            <person name="Bao Y."/>
            <person name="Leung R.K.K."/>
            <person name="Ng P.K.S."/>
            <person name="Zou J."/>
            <person name="Zhong X.J."/>
            <person name="Ran P.X."/>
            <person name="Zhong N.S."/>
            <person name="Liu Z.G."/>
            <person name="Tsui S.K.W."/>
        </authorList>
    </citation>
    <scope>NUCLEOTIDE SEQUENCE</scope>
    <source>
        <strain evidence="2">Derf</strain>
        <tissue evidence="2">Whole organism</tissue>
    </source>
</reference>
<proteinExistence type="predicted"/>
<keyword evidence="3" id="KW-1185">Reference proteome</keyword>
<feature type="transmembrane region" description="Helical" evidence="1">
    <location>
        <begin position="237"/>
        <end position="257"/>
    </location>
</feature>
<evidence type="ECO:0000313" key="2">
    <source>
        <dbReference type="EMBL" id="KAH9530318.1"/>
    </source>
</evidence>
<dbReference type="AlphaFoldDB" id="A0A922LC24"/>
<keyword evidence="1" id="KW-0472">Membrane</keyword>
<feature type="transmembrane region" description="Helical" evidence="1">
    <location>
        <begin position="341"/>
        <end position="361"/>
    </location>
</feature>
<protein>
    <submittedName>
        <fullName evidence="2">Uncharacterized protein</fullName>
    </submittedName>
</protein>
<evidence type="ECO:0000313" key="3">
    <source>
        <dbReference type="Proteomes" id="UP000790347"/>
    </source>
</evidence>
<feature type="transmembrane region" description="Helical" evidence="1">
    <location>
        <begin position="309"/>
        <end position="335"/>
    </location>
</feature>
<keyword evidence="1" id="KW-0812">Transmembrane</keyword>
<gene>
    <name evidence="2" type="ORF">DERF_004131</name>
</gene>
<name>A0A922LC24_DERFA</name>
<sequence>MLDNRTKTMEKIHSPYLRIFGLLHMGKMAAITIQQRTFFKWKNRYFHQKFSTGQIINSRHHNNNNWITIVQTMDKIHSPYLRMFVLLHGASGLQLLPISIHDLRSLIYLIINLSLNSITINCVFYDSPLSHAINRAQQQSSHKLYGYYLRTAFYFVYPIIYICFISNYLICGYRIIQLLDSHVFIRSTIMIDSSTNRWKAFGIFIATKLFWIHWFFINEPYWIANLVNHFKWKTFSLVLGLYLYHIYHLTTWFLLYYHQIITNLTLKQIDQMLTTATTIKTNSFSLEKRLFRSFQKLSRQNQKIQFSTSFLLSIMFIEQTIFTVSNLSYFFLVHFKGGDGAWHFLSIYSYLTRFIICFGLIEINRQNLQLFDHIEKRFNCKVIQNGDGASGGCSLRFCHFNQLQLYRQYFCLSAFQWLQIDAITAMQMFFFSLSYVTIISLT</sequence>
<reference evidence="2" key="2">
    <citation type="journal article" date="2022" name="Res Sq">
        <title>Comparative Genomics Reveals Insights into the Divergent Evolution of Astigmatic Mites and Household Pest Adaptations.</title>
        <authorList>
            <person name="Xiong Q."/>
            <person name="Wan A.T.-Y."/>
            <person name="Liu X.-Y."/>
            <person name="Fung C.S.-H."/>
            <person name="Xiao X."/>
            <person name="Malainual N."/>
            <person name="Hou J."/>
            <person name="Wang L."/>
            <person name="Wang M."/>
            <person name="Yang K."/>
            <person name="Cui Y."/>
            <person name="Leung E."/>
            <person name="Nong W."/>
            <person name="Shin S.-K."/>
            <person name="Au S."/>
            <person name="Jeong K.Y."/>
            <person name="Chew F.T."/>
            <person name="Hui J."/>
            <person name="Leung T.F."/>
            <person name="Tungtrongchitr A."/>
            <person name="Zhong N."/>
            <person name="Liu Z."/>
            <person name="Tsui S."/>
        </authorList>
    </citation>
    <scope>NUCLEOTIDE SEQUENCE</scope>
    <source>
        <strain evidence="2">Derf</strain>
        <tissue evidence="2">Whole organism</tissue>
    </source>
</reference>
<keyword evidence="1" id="KW-1133">Transmembrane helix</keyword>
<dbReference type="EMBL" id="ASGP02000001">
    <property type="protein sequence ID" value="KAH9530318.1"/>
    <property type="molecule type" value="Genomic_DNA"/>
</dbReference>
<dbReference type="Proteomes" id="UP000790347">
    <property type="component" value="Unassembled WGS sequence"/>
</dbReference>
<feature type="transmembrane region" description="Helical" evidence="1">
    <location>
        <begin position="147"/>
        <end position="169"/>
    </location>
</feature>
<feature type="transmembrane region" description="Helical" evidence="1">
    <location>
        <begin position="198"/>
        <end position="217"/>
    </location>
</feature>